<keyword evidence="2" id="KW-1185">Reference proteome</keyword>
<gene>
    <name evidence="1" type="ORF">SAMN05414137_111129</name>
</gene>
<organism evidence="1 2">
    <name type="scientific">Streptacidiphilus jiangxiensis</name>
    <dbReference type="NCBI Taxonomy" id="235985"/>
    <lineage>
        <taxon>Bacteria</taxon>
        <taxon>Bacillati</taxon>
        <taxon>Actinomycetota</taxon>
        <taxon>Actinomycetes</taxon>
        <taxon>Kitasatosporales</taxon>
        <taxon>Streptomycetaceae</taxon>
        <taxon>Streptacidiphilus</taxon>
    </lineage>
</organism>
<sequence length="241" mass="26596">MSFDFLKGGGSTGAGVPGADPLESLREFVVKVEYGRHHTTFNVFDGGSSHPVVRMHKPVPYDVHEYYRVFPVAEPDRVLGTVVMGRGRYPDNRFAGGASEVRFKFGGTQFAAQQPEIGQMVGHKVGVTRLTDNWLGSVAPGTALTPYHLEFKSDSGPSFTFSRRVGVTSDYKITIVDGRVSRLAVLAWTEEFNREESVDWRKSVIDTTTNPLKTFGPEFGADAERRVAALKEAKKNRKHGS</sequence>
<protein>
    <submittedName>
        <fullName evidence="1">Uncharacterized protein</fullName>
    </submittedName>
</protein>
<evidence type="ECO:0000313" key="2">
    <source>
        <dbReference type="Proteomes" id="UP000183015"/>
    </source>
</evidence>
<dbReference type="Proteomes" id="UP000183015">
    <property type="component" value="Unassembled WGS sequence"/>
</dbReference>
<dbReference type="AlphaFoldDB" id="A0A1H7S339"/>
<name>A0A1H7S339_STRJI</name>
<dbReference type="STRING" id="235985.SAMN05414137_111129"/>
<reference evidence="2" key="1">
    <citation type="submission" date="2016-10" db="EMBL/GenBank/DDBJ databases">
        <authorList>
            <person name="Varghese N."/>
        </authorList>
    </citation>
    <scope>NUCLEOTIDE SEQUENCE [LARGE SCALE GENOMIC DNA]</scope>
    <source>
        <strain evidence="2">DSM 45096 / BCRC 16803 / CGMCC 4.1857 / CIP 109030 / JCM 12277 / KCTC 19219 / NBRC 100920 / 33214</strain>
    </source>
</reference>
<accession>A0A1H7S339</accession>
<proteinExistence type="predicted"/>
<evidence type="ECO:0000313" key="1">
    <source>
        <dbReference type="EMBL" id="SEL67002.1"/>
    </source>
</evidence>
<dbReference type="RefSeq" id="WP_042449165.1">
    <property type="nucleotide sequence ID" value="NZ_BBPN01000015.1"/>
</dbReference>
<dbReference type="EMBL" id="FOAZ01000011">
    <property type="protein sequence ID" value="SEL67002.1"/>
    <property type="molecule type" value="Genomic_DNA"/>
</dbReference>